<evidence type="ECO:0000256" key="2">
    <source>
        <dbReference type="ARBA" id="ARBA00022801"/>
    </source>
</evidence>
<dbReference type="GO" id="GO:0047710">
    <property type="term" value="F:bis(5'-adenosyl)-triphosphatase activity"/>
    <property type="evidence" value="ECO:0007669"/>
    <property type="project" value="UniProtKB-UniRule"/>
</dbReference>
<keyword evidence="2 7" id="KW-0378">Hydrolase</keyword>
<dbReference type="CDD" id="cd01275">
    <property type="entry name" value="FHIT"/>
    <property type="match status" value="1"/>
</dbReference>
<feature type="binding site" evidence="4">
    <location>
        <position position="85"/>
    </location>
    <ligand>
        <name>substrate</name>
    </ligand>
</feature>
<dbReference type="AlphaFoldDB" id="A0A1X2HYJ1"/>
<dbReference type="EMBL" id="MCGE01000045">
    <property type="protein sequence ID" value="ORZ05231.1"/>
    <property type="molecule type" value="Genomic_DNA"/>
</dbReference>
<feature type="binding site" evidence="4">
    <location>
        <position position="29"/>
    </location>
    <ligand>
        <name>substrate</name>
    </ligand>
</feature>
<comment type="caution">
    <text evidence="10">The sequence shown here is derived from an EMBL/GenBank/DDBJ whole genome shotgun (WGS) entry which is preliminary data.</text>
</comment>
<feature type="short sequence motif" description="Histidine triad motif" evidence="6">
    <location>
        <begin position="96"/>
        <end position="100"/>
    </location>
</feature>
<proteinExistence type="predicted"/>
<reference evidence="10 11" key="1">
    <citation type="submission" date="2016-07" db="EMBL/GenBank/DDBJ databases">
        <title>Pervasive Adenine N6-methylation of Active Genes in Fungi.</title>
        <authorList>
            <consortium name="DOE Joint Genome Institute"/>
            <person name="Mondo S.J."/>
            <person name="Dannebaum R.O."/>
            <person name="Kuo R.C."/>
            <person name="Labutti K."/>
            <person name="Haridas S."/>
            <person name="Kuo A."/>
            <person name="Salamov A."/>
            <person name="Ahrendt S.R."/>
            <person name="Lipzen A."/>
            <person name="Sullivan W."/>
            <person name="Andreopoulos W.B."/>
            <person name="Clum A."/>
            <person name="Lindquist E."/>
            <person name="Daum C."/>
            <person name="Ramamoorthy G.K."/>
            <person name="Gryganskyi A."/>
            <person name="Culley D."/>
            <person name="Magnuson J.K."/>
            <person name="James T.Y."/>
            <person name="O'Malley M.A."/>
            <person name="Stajich J.E."/>
            <person name="Spatafora J.W."/>
            <person name="Visel A."/>
            <person name="Grigoriev I.V."/>
        </authorList>
    </citation>
    <scope>NUCLEOTIDE SEQUENCE [LARGE SCALE GENOMIC DNA]</scope>
    <source>
        <strain evidence="10 11">NRRL 1336</strain>
    </source>
</reference>
<dbReference type="GO" id="GO:0000166">
    <property type="term" value="F:nucleotide binding"/>
    <property type="evidence" value="ECO:0007669"/>
    <property type="project" value="UniProtKB-KW"/>
</dbReference>
<dbReference type="InterPro" id="IPR051884">
    <property type="entry name" value="Bis(5'-adenosyl)-TPase_reg"/>
</dbReference>
<dbReference type="InterPro" id="IPR036265">
    <property type="entry name" value="HIT-like_sf"/>
</dbReference>
<dbReference type="OrthoDB" id="680339at2759"/>
<evidence type="ECO:0000256" key="3">
    <source>
        <dbReference type="PIRSR" id="PIRSR639383-1"/>
    </source>
</evidence>
<feature type="site" description="Important for induction of apoptosis" evidence="5">
    <location>
        <position position="116"/>
    </location>
</feature>
<feature type="binding site" evidence="4">
    <location>
        <begin position="91"/>
        <end position="94"/>
    </location>
    <ligand>
        <name>substrate</name>
    </ligand>
</feature>
<evidence type="ECO:0000259" key="9">
    <source>
        <dbReference type="PROSITE" id="PS51084"/>
    </source>
</evidence>
<comment type="catalytic activity">
    <reaction evidence="7">
        <text>P(1),P(3)-bis(5'-adenosyl) triphosphate + H2O = AMP + ADP + 2 H(+)</text>
        <dbReference type="Rhea" id="RHEA:13893"/>
        <dbReference type="ChEBI" id="CHEBI:15377"/>
        <dbReference type="ChEBI" id="CHEBI:15378"/>
        <dbReference type="ChEBI" id="CHEBI:58529"/>
        <dbReference type="ChEBI" id="CHEBI:456215"/>
        <dbReference type="ChEBI" id="CHEBI:456216"/>
        <dbReference type="EC" id="3.6.1.29"/>
    </reaction>
</comment>
<protein>
    <recommendedName>
        <fullName evidence="7">Bis(5'-adenosyl)-triphosphatase</fullName>
        <ecNumber evidence="7">3.6.1.29</ecNumber>
    </recommendedName>
</protein>
<dbReference type="PROSITE" id="PS00892">
    <property type="entry name" value="HIT_1"/>
    <property type="match status" value="1"/>
</dbReference>
<feature type="domain" description="HIT" evidence="9">
    <location>
        <begin position="4"/>
        <end position="111"/>
    </location>
</feature>
<evidence type="ECO:0000313" key="11">
    <source>
        <dbReference type="Proteomes" id="UP000193560"/>
    </source>
</evidence>
<keyword evidence="11" id="KW-1185">Reference proteome</keyword>
<dbReference type="InterPro" id="IPR011146">
    <property type="entry name" value="HIT-like"/>
</dbReference>
<feature type="binding site" evidence="4">
    <location>
        <position position="100"/>
    </location>
    <ligand>
        <name>substrate</name>
    </ligand>
</feature>
<evidence type="ECO:0000256" key="5">
    <source>
        <dbReference type="PIRSR" id="PIRSR639383-3"/>
    </source>
</evidence>
<dbReference type="PANTHER" id="PTHR46243">
    <property type="entry name" value="BIS(5'-ADENOSYL)-TRIPHOSPHATASE"/>
    <property type="match status" value="1"/>
</dbReference>
<dbReference type="Proteomes" id="UP000193560">
    <property type="component" value="Unassembled WGS sequence"/>
</dbReference>
<organism evidence="10 11">
    <name type="scientific">Absidia repens</name>
    <dbReference type="NCBI Taxonomy" id="90262"/>
    <lineage>
        <taxon>Eukaryota</taxon>
        <taxon>Fungi</taxon>
        <taxon>Fungi incertae sedis</taxon>
        <taxon>Mucoromycota</taxon>
        <taxon>Mucoromycotina</taxon>
        <taxon>Mucoromycetes</taxon>
        <taxon>Mucorales</taxon>
        <taxon>Cunninghamellaceae</taxon>
        <taxon>Absidia</taxon>
    </lineage>
</organism>
<dbReference type="SUPFAM" id="SSF54197">
    <property type="entry name" value="HIT-like"/>
    <property type="match status" value="1"/>
</dbReference>
<feature type="region of interest" description="Disordered" evidence="8">
    <location>
        <begin position="119"/>
        <end position="145"/>
    </location>
</feature>
<dbReference type="InterPro" id="IPR019808">
    <property type="entry name" value="Histidine_triad_CS"/>
</dbReference>
<evidence type="ECO:0000256" key="6">
    <source>
        <dbReference type="PROSITE-ProRule" id="PRU00464"/>
    </source>
</evidence>
<dbReference type="PANTHER" id="PTHR46243:SF1">
    <property type="entry name" value="BIS(5'-ADENOSYL)-TRIPHOSPHATASE"/>
    <property type="match status" value="1"/>
</dbReference>
<evidence type="ECO:0000256" key="8">
    <source>
        <dbReference type="SAM" id="MobiDB-lite"/>
    </source>
</evidence>
<evidence type="ECO:0000256" key="4">
    <source>
        <dbReference type="PIRSR" id="PIRSR639383-2"/>
    </source>
</evidence>
<dbReference type="STRING" id="90262.A0A1X2HYJ1"/>
<feature type="active site" description="Tele-AMP-histidine intermediate" evidence="3">
    <location>
        <position position="98"/>
    </location>
</feature>
<feature type="binding site" evidence="4">
    <location>
        <position position="10"/>
    </location>
    <ligand>
        <name>substrate</name>
    </ligand>
</feature>
<dbReference type="Pfam" id="PF01230">
    <property type="entry name" value="HIT"/>
    <property type="match status" value="1"/>
</dbReference>
<sequence length="157" mass="17958">MAKIFKFGPHLIPETQIFYKSPYCLGLVNLKPVVTGHVLVVTKRLAARFNDLTPEEATDMILSTQKISSVIEKHYKASSLTFTIQDGPEAGQTVPHVHMHIIPRRKDDYENNDDIYEDLDENKQRQHNIPMGADNEDRKPRSAADMAEEADRLRLLF</sequence>
<keyword evidence="1 7" id="KW-0547">Nucleotide-binding</keyword>
<evidence type="ECO:0000256" key="1">
    <source>
        <dbReference type="ARBA" id="ARBA00022741"/>
    </source>
</evidence>
<gene>
    <name evidence="10" type="ORF">BCR42DRAFT_428444</name>
</gene>
<accession>A0A1X2HYJ1</accession>
<name>A0A1X2HYJ1_9FUNG</name>
<evidence type="ECO:0000313" key="10">
    <source>
        <dbReference type="EMBL" id="ORZ05231.1"/>
    </source>
</evidence>
<dbReference type="PROSITE" id="PS51084">
    <property type="entry name" value="HIT_2"/>
    <property type="match status" value="1"/>
</dbReference>
<dbReference type="InterPro" id="IPR039383">
    <property type="entry name" value="FHIT"/>
</dbReference>
<dbReference type="FunFam" id="3.30.428.10:FF:000011">
    <property type="entry name" value="Fragile histidine triad"/>
    <property type="match status" value="1"/>
</dbReference>
<comment type="cofactor">
    <cofactor evidence="7">
        <name>Mn(2+)</name>
        <dbReference type="ChEBI" id="CHEBI:29035"/>
    </cofactor>
</comment>
<dbReference type="Gene3D" id="3.30.428.10">
    <property type="entry name" value="HIT-like"/>
    <property type="match status" value="1"/>
</dbReference>
<evidence type="ECO:0000256" key="7">
    <source>
        <dbReference type="RuleBase" id="RU366076"/>
    </source>
</evidence>
<dbReference type="EC" id="3.6.1.29" evidence="7"/>